<evidence type="ECO:0000256" key="3">
    <source>
        <dbReference type="ARBA" id="ARBA00022771"/>
    </source>
</evidence>
<dbReference type="GO" id="GO:0008270">
    <property type="term" value="F:zinc ion binding"/>
    <property type="evidence" value="ECO:0007669"/>
    <property type="project" value="UniProtKB-KW"/>
</dbReference>
<gene>
    <name evidence="7" type="ORF">DERYTH_LOCUS17265</name>
</gene>
<dbReference type="InterPro" id="IPR007021">
    <property type="entry name" value="DUF659"/>
</dbReference>
<dbReference type="Pfam" id="PF04937">
    <property type="entry name" value="DUF659"/>
    <property type="match status" value="1"/>
</dbReference>
<comment type="subcellular location">
    <subcellularLocation>
        <location evidence="1">Nucleus</location>
    </subcellularLocation>
</comment>
<evidence type="ECO:0000256" key="1">
    <source>
        <dbReference type="ARBA" id="ARBA00004123"/>
    </source>
</evidence>
<keyword evidence="8" id="KW-1185">Reference proteome</keyword>
<protein>
    <submittedName>
        <fullName evidence="7">15804_t:CDS:1</fullName>
    </submittedName>
</protein>
<dbReference type="PANTHER" id="PTHR46481">
    <property type="entry name" value="ZINC FINGER BED DOMAIN-CONTAINING PROTEIN 4"/>
    <property type="match status" value="1"/>
</dbReference>
<keyword evidence="5" id="KW-0539">Nucleus</keyword>
<organism evidence="7 8">
    <name type="scientific">Dentiscutata erythropus</name>
    <dbReference type="NCBI Taxonomy" id="1348616"/>
    <lineage>
        <taxon>Eukaryota</taxon>
        <taxon>Fungi</taxon>
        <taxon>Fungi incertae sedis</taxon>
        <taxon>Mucoromycota</taxon>
        <taxon>Glomeromycotina</taxon>
        <taxon>Glomeromycetes</taxon>
        <taxon>Diversisporales</taxon>
        <taxon>Gigasporaceae</taxon>
        <taxon>Dentiscutata</taxon>
    </lineage>
</organism>
<name>A0A9N9IX56_9GLOM</name>
<dbReference type="AlphaFoldDB" id="A0A9N9IX56"/>
<keyword evidence="4" id="KW-0862">Zinc</keyword>
<evidence type="ECO:0000313" key="8">
    <source>
        <dbReference type="Proteomes" id="UP000789405"/>
    </source>
</evidence>
<dbReference type="EMBL" id="CAJVPY010016074">
    <property type="protein sequence ID" value="CAG8755210.1"/>
    <property type="molecule type" value="Genomic_DNA"/>
</dbReference>
<evidence type="ECO:0000313" key="7">
    <source>
        <dbReference type="EMBL" id="CAG8755210.1"/>
    </source>
</evidence>
<feature type="domain" description="DUF659" evidence="6">
    <location>
        <begin position="44"/>
        <end position="146"/>
    </location>
</feature>
<proteinExistence type="predicted"/>
<feature type="non-terminal residue" evidence="7">
    <location>
        <position position="1"/>
    </location>
</feature>
<dbReference type="OrthoDB" id="2439304at2759"/>
<evidence type="ECO:0000256" key="5">
    <source>
        <dbReference type="ARBA" id="ARBA00023242"/>
    </source>
</evidence>
<keyword evidence="3" id="KW-0863">Zinc-finger</keyword>
<reference evidence="7" key="1">
    <citation type="submission" date="2021-06" db="EMBL/GenBank/DDBJ databases">
        <authorList>
            <person name="Kallberg Y."/>
            <person name="Tangrot J."/>
            <person name="Rosling A."/>
        </authorList>
    </citation>
    <scope>NUCLEOTIDE SEQUENCE</scope>
    <source>
        <strain evidence="7">MA453B</strain>
    </source>
</reference>
<evidence type="ECO:0000256" key="4">
    <source>
        <dbReference type="ARBA" id="ARBA00022833"/>
    </source>
</evidence>
<dbReference type="InterPro" id="IPR052035">
    <property type="entry name" value="ZnF_BED_domain_contain"/>
</dbReference>
<accession>A0A9N9IX56</accession>
<sequence length="148" mass="17008">KVDQKELENLLARAFYLAGISFNIIENNDIKAVFQKDIPWFKVPSRYHLSNTLLNQEYVKIKQLVESILNESEYLCITSNGWSNIHRLQVINYMITTPRPFFYKAIFTGKKHHTAINLARGIENIINEVGENKIAAIITDNANIIKAS</sequence>
<dbReference type="Proteomes" id="UP000789405">
    <property type="component" value="Unassembled WGS sequence"/>
</dbReference>
<keyword evidence="2" id="KW-0479">Metal-binding</keyword>
<dbReference type="PANTHER" id="PTHR46481:SF10">
    <property type="entry name" value="ZINC FINGER BED DOMAIN-CONTAINING PROTEIN 39"/>
    <property type="match status" value="1"/>
</dbReference>
<evidence type="ECO:0000256" key="2">
    <source>
        <dbReference type="ARBA" id="ARBA00022723"/>
    </source>
</evidence>
<evidence type="ECO:0000259" key="6">
    <source>
        <dbReference type="Pfam" id="PF04937"/>
    </source>
</evidence>
<comment type="caution">
    <text evidence="7">The sequence shown here is derived from an EMBL/GenBank/DDBJ whole genome shotgun (WGS) entry which is preliminary data.</text>
</comment>
<dbReference type="GO" id="GO:0005634">
    <property type="term" value="C:nucleus"/>
    <property type="evidence" value="ECO:0007669"/>
    <property type="project" value="UniProtKB-SubCell"/>
</dbReference>